<name>A0A4Y0BEA0_ANOFN</name>
<dbReference type="EnsemblMetazoa" id="AFUN019278-RA">
    <property type="protein sequence ID" value="AFUN019278-PA"/>
    <property type="gene ID" value="AFUN019278"/>
</dbReference>
<dbReference type="VEuPathDB" id="VectorBase:AFUN019278"/>
<sequence length="51" mass="6207">MTDEQKLPYVRVAFYTPLKRHRCPSCRARLGLMKTQLRAIVRRKQKQKHLR</sequence>
<dbReference type="AlphaFoldDB" id="A0A4Y0BEA0"/>
<reference evidence="1" key="1">
    <citation type="submission" date="2020-05" db="UniProtKB">
        <authorList>
            <consortium name="EnsemblMetazoa"/>
        </authorList>
    </citation>
    <scope>IDENTIFICATION</scope>
    <source>
        <strain evidence="1">FUMOZ</strain>
    </source>
</reference>
<protein>
    <submittedName>
        <fullName evidence="1">Uncharacterized protein</fullName>
    </submittedName>
</protein>
<evidence type="ECO:0000313" key="1">
    <source>
        <dbReference type="EnsemblMetazoa" id="AFUN019278-PA"/>
    </source>
</evidence>
<dbReference type="VEuPathDB" id="VectorBase:AFUN2_004949"/>
<accession>A0A4Y0BEA0</accession>
<proteinExistence type="predicted"/>
<organism evidence="1">
    <name type="scientific">Anopheles funestus</name>
    <name type="common">African malaria mosquito</name>
    <dbReference type="NCBI Taxonomy" id="62324"/>
    <lineage>
        <taxon>Eukaryota</taxon>
        <taxon>Metazoa</taxon>
        <taxon>Ecdysozoa</taxon>
        <taxon>Arthropoda</taxon>
        <taxon>Hexapoda</taxon>
        <taxon>Insecta</taxon>
        <taxon>Pterygota</taxon>
        <taxon>Neoptera</taxon>
        <taxon>Endopterygota</taxon>
        <taxon>Diptera</taxon>
        <taxon>Nematocera</taxon>
        <taxon>Culicoidea</taxon>
        <taxon>Culicidae</taxon>
        <taxon>Anophelinae</taxon>
        <taxon>Anopheles</taxon>
    </lineage>
</organism>